<evidence type="ECO:0000313" key="8">
    <source>
        <dbReference type="EMBL" id="PMD42833.1"/>
    </source>
</evidence>
<evidence type="ECO:0000256" key="3">
    <source>
        <dbReference type="PIRSR" id="PIRSR000137-2"/>
    </source>
</evidence>
<dbReference type="PIRSF" id="PIRSF000137">
    <property type="entry name" value="Alcohol_oxidase"/>
    <property type="match status" value="1"/>
</dbReference>
<feature type="signal peptide" evidence="5">
    <location>
        <begin position="1"/>
        <end position="21"/>
    </location>
</feature>
<dbReference type="Gene3D" id="3.50.50.60">
    <property type="entry name" value="FAD/NAD(P)-binding domain"/>
    <property type="match status" value="1"/>
</dbReference>
<dbReference type="GO" id="GO:0050660">
    <property type="term" value="F:flavin adenine dinucleotide binding"/>
    <property type="evidence" value="ECO:0007669"/>
    <property type="project" value="InterPro"/>
</dbReference>
<evidence type="ECO:0000256" key="4">
    <source>
        <dbReference type="RuleBase" id="RU003968"/>
    </source>
</evidence>
<dbReference type="PROSITE" id="PS00624">
    <property type="entry name" value="GMC_OXRED_2"/>
    <property type="match status" value="1"/>
</dbReference>
<accession>A0A2J6RWG3</accession>
<feature type="active site" description="Proton donor" evidence="2">
    <location>
        <position position="555"/>
    </location>
</feature>
<dbReference type="InterPro" id="IPR036188">
    <property type="entry name" value="FAD/NAD-bd_sf"/>
</dbReference>
<keyword evidence="4" id="KW-0285">Flavoprotein</keyword>
<dbReference type="PROSITE" id="PS00623">
    <property type="entry name" value="GMC_OXRED_1"/>
    <property type="match status" value="1"/>
</dbReference>
<feature type="domain" description="Glucose-methanol-choline oxidoreductase N-terminal" evidence="6">
    <location>
        <begin position="126"/>
        <end position="149"/>
    </location>
</feature>
<evidence type="ECO:0000256" key="5">
    <source>
        <dbReference type="SAM" id="SignalP"/>
    </source>
</evidence>
<feature type="binding site" evidence="3">
    <location>
        <position position="128"/>
    </location>
    <ligand>
        <name>FAD</name>
        <dbReference type="ChEBI" id="CHEBI:57692"/>
    </ligand>
</feature>
<keyword evidence="9" id="KW-1185">Reference proteome</keyword>
<dbReference type="AlphaFoldDB" id="A0A2J6RWG3"/>
<dbReference type="PANTHER" id="PTHR11552">
    <property type="entry name" value="GLUCOSE-METHANOL-CHOLINE GMC OXIDOREDUCTASE"/>
    <property type="match status" value="1"/>
</dbReference>
<keyword evidence="3 4" id="KW-0274">FAD</keyword>
<proteinExistence type="inferred from homology"/>
<comment type="similarity">
    <text evidence="1 4">Belongs to the GMC oxidoreductase family.</text>
</comment>
<dbReference type="STRING" id="1149755.A0A2J6RWG3"/>
<evidence type="ECO:0000259" key="7">
    <source>
        <dbReference type="PROSITE" id="PS00624"/>
    </source>
</evidence>
<dbReference type="Pfam" id="PF00732">
    <property type="entry name" value="GMC_oxred_N"/>
    <property type="match status" value="1"/>
</dbReference>
<dbReference type="SUPFAM" id="SSF51905">
    <property type="entry name" value="FAD/NAD(P)-binding domain"/>
    <property type="match status" value="1"/>
</dbReference>
<reference evidence="8 9" key="1">
    <citation type="submission" date="2016-04" db="EMBL/GenBank/DDBJ databases">
        <title>A degradative enzymes factory behind the ericoid mycorrhizal symbiosis.</title>
        <authorList>
            <consortium name="DOE Joint Genome Institute"/>
            <person name="Martino E."/>
            <person name="Morin E."/>
            <person name="Grelet G."/>
            <person name="Kuo A."/>
            <person name="Kohler A."/>
            <person name="Daghino S."/>
            <person name="Barry K."/>
            <person name="Choi C."/>
            <person name="Cichocki N."/>
            <person name="Clum A."/>
            <person name="Copeland A."/>
            <person name="Hainaut M."/>
            <person name="Haridas S."/>
            <person name="Labutti K."/>
            <person name="Lindquist E."/>
            <person name="Lipzen A."/>
            <person name="Khouja H.-R."/>
            <person name="Murat C."/>
            <person name="Ohm R."/>
            <person name="Olson A."/>
            <person name="Spatafora J."/>
            <person name="Veneault-Fourrey C."/>
            <person name="Henrissat B."/>
            <person name="Grigoriev I."/>
            <person name="Martin F."/>
            <person name="Perotto S."/>
        </authorList>
    </citation>
    <scope>NUCLEOTIDE SEQUENCE [LARGE SCALE GENOMIC DNA]</scope>
    <source>
        <strain evidence="8 9">F</strain>
    </source>
</reference>
<dbReference type="Proteomes" id="UP000235786">
    <property type="component" value="Unassembled WGS sequence"/>
</dbReference>
<dbReference type="Gene3D" id="3.30.560.10">
    <property type="entry name" value="Glucose Oxidase, domain 3"/>
    <property type="match status" value="1"/>
</dbReference>
<feature type="active site" description="Proton acceptor" evidence="2">
    <location>
        <position position="598"/>
    </location>
</feature>
<gene>
    <name evidence="8" type="ORF">L207DRAFT_424356</name>
</gene>
<feature type="binding site" evidence="3">
    <location>
        <begin position="136"/>
        <end position="139"/>
    </location>
    <ligand>
        <name>FAD</name>
        <dbReference type="ChEBI" id="CHEBI:57692"/>
    </ligand>
</feature>
<dbReference type="GO" id="GO:0044550">
    <property type="term" value="P:secondary metabolite biosynthetic process"/>
    <property type="evidence" value="ECO:0007669"/>
    <property type="project" value="TreeGrafter"/>
</dbReference>
<evidence type="ECO:0000313" key="9">
    <source>
        <dbReference type="Proteomes" id="UP000235786"/>
    </source>
</evidence>
<organism evidence="8 9">
    <name type="scientific">Hyaloscypha variabilis (strain UAMH 11265 / GT02V1 / F)</name>
    <name type="common">Meliniomyces variabilis</name>
    <dbReference type="NCBI Taxonomy" id="1149755"/>
    <lineage>
        <taxon>Eukaryota</taxon>
        <taxon>Fungi</taxon>
        <taxon>Dikarya</taxon>
        <taxon>Ascomycota</taxon>
        <taxon>Pezizomycotina</taxon>
        <taxon>Leotiomycetes</taxon>
        <taxon>Helotiales</taxon>
        <taxon>Hyaloscyphaceae</taxon>
        <taxon>Hyaloscypha</taxon>
        <taxon>Hyaloscypha variabilis</taxon>
    </lineage>
</organism>
<dbReference type="EMBL" id="KZ613943">
    <property type="protein sequence ID" value="PMD42833.1"/>
    <property type="molecule type" value="Genomic_DNA"/>
</dbReference>
<evidence type="ECO:0000256" key="1">
    <source>
        <dbReference type="ARBA" id="ARBA00010790"/>
    </source>
</evidence>
<feature type="domain" description="Glucose-methanol-choline oxidoreductase N-terminal" evidence="7">
    <location>
        <begin position="309"/>
        <end position="323"/>
    </location>
</feature>
<dbReference type="OrthoDB" id="269227at2759"/>
<protein>
    <submittedName>
        <fullName evidence="8">GMC oxidoreductase</fullName>
    </submittedName>
</protein>
<dbReference type="Pfam" id="PF05199">
    <property type="entry name" value="GMC_oxred_C"/>
    <property type="match status" value="1"/>
</dbReference>
<sequence length="621" mass="67519">MRQFSLNKLTFLVTCFRFVYGRPSSYLGKRITNSSDILNSYDYVIVGGGLSGLVVANRLSEDAGTTVLVIEAGPFDENEPWITIPLLSSGNIPSLGSGPRGSKYDWNLTGISQPELGNRSVKTPAGKVIGGGTVLNGEVFNRGSKNDYDRWEELGNPGWDFDSFFPYMTKAENFTPPSAEIAVWDIEYNPQYHGEKGHVHSSYPRFIWPSSENFLESMRELEIPYIKDSMGGDAAGAFWFLQSLNPDDESRSTSQGFLVPRSNLHVLTGNIATKILFDAGVATGVEFSEGEGLERNSVSVSKEVILSAGALHTPQILQLSGIGDAGFLSSLGIDVVEDLPGVGENYQDHLLLFTGQAVRVNVAVSSANFTNATWSNEMLELYETSREGPFTTVGGNFFAFLPLSTFSNATTFISEASAQEPAQFLLSNTDPSIISGYSAQHALLTKELSSNSAANLEFILGDTSIIPGLQKPFSRGRVSINSTSPFAGPVINPRYLSNPLDISSLVAGFKFARTIRNSSALQDIDVVETYPGTAVVQTDDQIEEFIREGVDTLHHHGGTASMLPRELGGVVDSSLRVYGVKGLRVVDASIVPMLPAAHFQATIYGVAEKVCLFIWYKRRFN</sequence>
<dbReference type="GO" id="GO:0016614">
    <property type="term" value="F:oxidoreductase activity, acting on CH-OH group of donors"/>
    <property type="evidence" value="ECO:0007669"/>
    <property type="project" value="InterPro"/>
</dbReference>
<keyword evidence="5" id="KW-0732">Signal</keyword>
<name>A0A2J6RWG3_HYAVF</name>
<evidence type="ECO:0000256" key="2">
    <source>
        <dbReference type="PIRSR" id="PIRSR000137-1"/>
    </source>
</evidence>
<comment type="cofactor">
    <cofactor evidence="3">
        <name>FAD</name>
        <dbReference type="ChEBI" id="CHEBI:57692"/>
    </cofactor>
</comment>
<evidence type="ECO:0000259" key="6">
    <source>
        <dbReference type="PROSITE" id="PS00623"/>
    </source>
</evidence>
<dbReference type="PANTHER" id="PTHR11552:SF115">
    <property type="entry name" value="DEHYDROGENASE XPTC-RELATED"/>
    <property type="match status" value="1"/>
</dbReference>
<dbReference type="SUPFAM" id="SSF54373">
    <property type="entry name" value="FAD-linked reductases, C-terminal domain"/>
    <property type="match status" value="1"/>
</dbReference>
<dbReference type="InterPro" id="IPR007867">
    <property type="entry name" value="GMC_OxRtase_C"/>
</dbReference>
<dbReference type="InterPro" id="IPR012132">
    <property type="entry name" value="GMC_OxRdtase"/>
</dbReference>
<feature type="chain" id="PRO_5014342279" evidence="5">
    <location>
        <begin position="22"/>
        <end position="621"/>
    </location>
</feature>
<dbReference type="InterPro" id="IPR000172">
    <property type="entry name" value="GMC_OxRdtase_N"/>
</dbReference>